<dbReference type="InterPro" id="IPR013538">
    <property type="entry name" value="ASHA1/2-like_C"/>
</dbReference>
<dbReference type="AlphaFoldDB" id="A0A150F528"/>
<gene>
    <name evidence="3" type="ORF">AXI58_19370</name>
</gene>
<sequence>MSDKQNSNTELPDITHTVVLKAPMQVVWDTVSTADGLALWFMPNDFTPEEGSEFQLESPFGPSPCKLLDIDPPYRLSFSWDTEGWIVSFVLKEMENGDTEFTLIHGGWKKADEVINKVNQKSSDIHSTMNNGWKGLVNEKLRAAVEA</sequence>
<comment type="similarity">
    <text evidence="1">Belongs to the AHA1 family.</text>
</comment>
<reference evidence="4" key="1">
    <citation type="submission" date="2016-02" db="EMBL/GenBank/DDBJ databases">
        <authorList>
            <person name="Dunlap C."/>
        </authorList>
    </citation>
    <scope>NUCLEOTIDE SEQUENCE [LARGE SCALE GENOMIC DNA]</scope>
    <source>
        <strain evidence="4">NRRL B-41092</strain>
    </source>
</reference>
<dbReference type="Proteomes" id="UP000075430">
    <property type="component" value="Unassembled WGS sequence"/>
</dbReference>
<evidence type="ECO:0000313" key="3">
    <source>
        <dbReference type="EMBL" id="KXZ17460.1"/>
    </source>
</evidence>
<dbReference type="CDD" id="cd07814">
    <property type="entry name" value="SRPBCC_CalC_Aha1-like"/>
    <property type="match status" value="1"/>
</dbReference>
<comment type="caution">
    <text evidence="3">The sequence shown here is derived from an EMBL/GenBank/DDBJ whole genome shotgun (WGS) entry which is preliminary data.</text>
</comment>
<evidence type="ECO:0000313" key="4">
    <source>
        <dbReference type="Proteomes" id="UP000075430"/>
    </source>
</evidence>
<dbReference type="STRING" id="1793963.AXI58_19370"/>
<keyword evidence="4" id="KW-1185">Reference proteome</keyword>
<dbReference type="Pfam" id="PF08327">
    <property type="entry name" value="AHSA1"/>
    <property type="match status" value="1"/>
</dbReference>
<dbReference type="SUPFAM" id="SSF55961">
    <property type="entry name" value="Bet v1-like"/>
    <property type="match status" value="1"/>
</dbReference>
<protein>
    <recommendedName>
        <fullName evidence="2">Activator of Hsp90 ATPase homologue 1/2-like C-terminal domain-containing protein</fullName>
    </recommendedName>
</protein>
<accession>A0A150F528</accession>
<dbReference type="OrthoDB" id="2355173at2"/>
<dbReference type="InterPro" id="IPR023393">
    <property type="entry name" value="START-like_dom_sf"/>
</dbReference>
<dbReference type="EMBL" id="LSBA01000021">
    <property type="protein sequence ID" value="KXZ17460.1"/>
    <property type="molecule type" value="Genomic_DNA"/>
</dbReference>
<evidence type="ECO:0000256" key="1">
    <source>
        <dbReference type="ARBA" id="ARBA00006817"/>
    </source>
</evidence>
<proteinExistence type="inferred from homology"/>
<feature type="domain" description="Activator of Hsp90 ATPase homologue 1/2-like C-terminal" evidence="2">
    <location>
        <begin position="21"/>
        <end position="146"/>
    </location>
</feature>
<dbReference type="RefSeq" id="WP_061522408.1">
    <property type="nucleotide sequence ID" value="NZ_JARLZY010000021.1"/>
</dbReference>
<evidence type="ECO:0000259" key="2">
    <source>
        <dbReference type="Pfam" id="PF08327"/>
    </source>
</evidence>
<name>A0A150F528_9BACI</name>
<organism evidence="3 4">
    <name type="scientific">Bacillus nakamurai</name>
    <dbReference type="NCBI Taxonomy" id="1793963"/>
    <lineage>
        <taxon>Bacteria</taxon>
        <taxon>Bacillati</taxon>
        <taxon>Bacillota</taxon>
        <taxon>Bacilli</taxon>
        <taxon>Bacillales</taxon>
        <taxon>Bacillaceae</taxon>
        <taxon>Bacillus</taxon>
    </lineage>
</organism>
<dbReference type="Gene3D" id="3.30.530.20">
    <property type="match status" value="1"/>
</dbReference>